<dbReference type="PANTHER" id="PTHR37042:SF4">
    <property type="entry name" value="OUTER MEMBRANE PROTEIN RV1973"/>
    <property type="match status" value="1"/>
</dbReference>
<comment type="caution">
    <text evidence="5">The sequence shown here is derived from an EMBL/GenBank/DDBJ whole genome shotgun (WGS) entry which is preliminary data.</text>
</comment>
<evidence type="ECO:0000256" key="3">
    <source>
        <dbReference type="SAM" id="MobiDB-lite"/>
    </source>
</evidence>
<keyword evidence="4" id="KW-0732">Signal</keyword>
<accession>A0ABP5K508</accession>
<organism evidence="5 6">
    <name type="scientific">Streptomyces synnematoformans</name>
    <dbReference type="NCBI Taxonomy" id="415721"/>
    <lineage>
        <taxon>Bacteria</taxon>
        <taxon>Bacillati</taxon>
        <taxon>Actinomycetota</taxon>
        <taxon>Actinomycetes</taxon>
        <taxon>Kitasatosporales</taxon>
        <taxon>Streptomycetaceae</taxon>
        <taxon>Streptomyces</taxon>
    </lineage>
</organism>
<feature type="compositionally biased region" description="Gly residues" evidence="3">
    <location>
        <begin position="171"/>
        <end position="189"/>
    </location>
</feature>
<comment type="subcellular location">
    <subcellularLocation>
        <location evidence="1">Membrane</location>
    </subcellularLocation>
</comment>
<name>A0ABP5K508_9ACTN</name>
<dbReference type="PANTHER" id="PTHR37042">
    <property type="entry name" value="OUTER MEMBRANE PROTEIN RV1973"/>
    <property type="match status" value="1"/>
</dbReference>
<dbReference type="EMBL" id="BAAAPF010000086">
    <property type="protein sequence ID" value="GAA2125146.1"/>
    <property type="molecule type" value="Genomic_DNA"/>
</dbReference>
<evidence type="ECO:0000313" key="5">
    <source>
        <dbReference type="EMBL" id="GAA2125146.1"/>
    </source>
</evidence>
<evidence type="ECO:0000256" key="1">
    <source>
        <dbReference type="ARBA" id="ARBA00004370"/>
    </source>
</evidence>
<reference evidence="6" key="1">
    <citation type="journal article" date="2019" name="Int. J. Syst. Evol. Microbiol.">
        <title>The Global Catalogue of Microorganisms (GCM) 10K type strain sequencing project: providing services to taxonomists for standard genome sequencing and annotation.</title>
        <authorList>
            <consortium name="The Broad Institute Genomics Platform"/>
            <consortium name="The Broad Institute Genome Sequencing Center for Infectious Disease"/>
            <person name="Wu L."/>
            <person name="Ma J."/>
        </authorList>
    </citation>
    <scope>NUCLEOTIDE SEQUENCE [LARGE SCALE GENOMIC DNA]</scope>
    <source>
        <strain evidence="6">JCM 15481</strain>
    </source>
</reference>
<evidence type="ECO:0000256" key="4">
    <source>
        <dbReference type="SAM" id="SignalP"/>
    </source>
</evidence>
<keyword evidence="2" id="KW-0472">Membrane</keyword>
<keyword evidence="6" id="KW-1185">Reference proteome</keyword>
<gene>
    <name evidence="5" type="ORF">GCM10009802_30520</name>
</gene>
<dbReference type="RefSeq" id="WP_425582370.1">
    <property type="nucleotide sequence ID" value="NZ_BAAAPF010000086.1"/>
</dbReference>
<evidence type="ECO:0000313" key="6">
    <source>
        <dbReference type="Proteomes" id="UP001500443"/>
    </source>
</evidence>
<evidence type="ECO:0008006" key="7">
    <source>
        <dbReference type="Google" id="ProtNLM"/>
    </source>
</evidence>
<sequence>MSLRKNPLLAMALVAAALAAVLAAWAGTSWYAAAHDDAADFAASRDDALAAARQAVTNLNTLDHREIDEGLDRWEASATGELLAQLRKGREGFEKEVREAGTVTTAEVLSAALTELDDRAGRADVLVAVRITVTAPGEKPQAKESRMLGEVTRTGDGWKLSALGQAPAGDSAGGDAGESRGGQAGDGGQ</sequence>
<feature type="chain" id="PRO_5047163461" description="Mce-associated membrane protein" evidence="4">
    <location>
        <begin position="27"/>
        <end position="189"/>
    </location>
</feature>
<feature type="signal peptide" evidence="4">
    <location>
        <begin position="1"/>
        <end position="26"/>
    </location>
</feature>
<dbReference type="Proteomes" id="UP001500443">
    <property type="component" value="Unassembled WGS sequence"/>
</dbReference>
<evidence type="ECO:0000256" key="2">
    <source>
        <dbReference type="ARBA" id="ARBA00023136"/>
    </source>
</evidence>
<feature type="region of interest" description="Disordered" evidence="3">
    <location>
        <begin position="158"/>
        <end position="189"/>
    </location>
</feature>
<protein>
    <recommendedName>
        <fullName evidence="7">Mce-associated membrane protein</fullName>
    </recommendedName>
</protein>
<proteinExistence type="predicted"/>